<dbReference type="NCBIfam" id="NF001454">
    <property type="entry name" value="PRK00315.1"/>
    <property type="match status" value="1"/>
</dbReference>
<dbReference type="PIRSF" id="PIRSF001296">
    <property type="entry name" value="K_ATPase_KdpC"/>
    <property type="match status" value="1"/>
</dbReference>
<comment type="function">
    <text evidence="11">Part of the high-affinity ATP-driven potassium transport (or Kdp) system, which catalyzes the hydrolysis of ATP coupled with the electrogenic transport of potassium into the cytoplasm. This subunit acts as a catalytic chaperone that increases the ATP-binding affinity of the ATP-hydrolyzing subunit KdpB by the formation of a transient KdpB/KdpC/ATP ternary complex.</text>
</comment>
<dbReference type="InterPro" id="IPR003820">
    <property type="entry name" value="KdpC"/>
</dbReference>
<dbReference type="AlphaFoldDB" id="A0A848H3D1"/>
<accession>A0A848H3D1</accession>
<evidence type="ECO:0000256" key="5">
    <source>
        <dbReference type="ARBA" id="ARBA00022741"/>
    </source>
</evidence>
<keyword evidence="2 11" id="KW-1003">Cell membrane</keyword>
<evidence type="ECO:0000256" key="7">
    <source>
        <dbReference type="ARBA" id="ARBA00022958"/>
    </source>
</evidence>
<evidence type="ECO:0000256" key="3">
    <source>
        <dbReference type="ARBA" id="ARBA00022538"/>
    </source>
</evidence>
<keyword evidence="4 11" id="KW-0812">Transmembrane</keyword>
<comment type="subcellular location">
    <subcellularLocation>
        <location evidence="11">Cell membrane</location>
        <topology evidence="11">Single-pass membrane protein</topology>
    </subcellularLocation>
</comment>
<dbReference type="GO" id="GO:0008556">
    <property type="term" value="F:P-type potassium transmembrane transporter activity"/>
    <property type="evidence" value="ECO:0007669"/>
    <property type="project" value="InterPro"/>
</dbReference>
<evidence type="ECO:0000256" key="6">
    <source>
        <dbReference type="ARBA" id="ARBA00022840"/>
    </source>
</evidence>
<protein>
    <recommendedName>
        <fullName evidence="11">Potassium-transporting ATPase KdpC subunit</fullName>
    </recommendedName>
    <alternativeName>
        <fullName evidence="11">ATP phosphohydrolase [potassium-transporting] C chain</fullName>
    </alternativeName>
    <alternativeName>
        <fullName evidence="11">Potassium-binding and translocating subunit C</fullName>
    </alternativeName>
    <alternativeName>
        <fullName evidence="11">Potassium-translocating ATPase C chain</fullName>
    </alternativeName>
</protein>
<keyword evidence="1 11" id="KW-0813">Transport</keyword>
<dbReference type="GO" id="GO:0005886">
    <property type="term" value="C:plasma membrane"/>
    <property type="evidence" value="ECO:0007669"/>
    <property type="project" value="UniProtKB-SubCell"/>
</dbReference>
<evidence type="ECO:0000256" key="9">
    <source>
        <dbReference type="ARBA" id="ARBA00023065"/>
    </source>
</evidence>
<keyword evidence="9 11" id="KW-0406">Ion transport</keyword>
<dbReference type="PANTHER" id="PTHR30042:SF2">
    <property type="entry name" value="POTASSIUM-TRANSPORTING ATPASE KDPC SUBUNIT"/>
    <property type="match status" value="1"/>
</dbReference>
<keyword evidence="3 11" id="KW-0633">Potassium transport</keyword>
<organism evidence="12 13">
    <name type="scientific">Ramlibacter agri</name>
    <dbReference type="NCBI Taxonomy" id="2728837"/>
    <lineage>
        <taxon>Bacteria</taxon>
        <taxon>Pseudomonadati</taxon>
        <taxon>Pseudomonadota</taxon>
        <taxon>Betaproteobacteria</taxon>
        <taxon>Burkholderiales</taxon>
        <taxon>Comamonadaceae</taxon>
        <taxon>Ramlibacter</taxon>
    </lineage>
</organism>
<dbReference type="Proteomes" id="UP000541185">
    <property type="component" value="Unassembled WGS sequence"/>
</dbReference>
<evidence type="ECO:0000256" key="2">
    <source>
        <dbReference type="ARBA" id="ARBA00022475"/>
    </source>
</evidence>
<dbReference type="GO" id="GO:0005524">
    <property type="term" value="F:ATP binding"/>
    <property type="evidence" value="ECO:0007669"/>
    <property type="project" value="UniProtKB-UniRule"/>
</dbReference>
<keyword evidence="10 11" id="KW-0472">Membrane</keyword>
<evidence type="ECO:0000256" key="10">
    <source>
        <dbReference type="ARBA" id="ARBA00023136"/>
    </source>
</evidence>
<keyword evidence="5 11" id="KW-0547">Nucleotide-binding</keyword>
<name>A0A848H3D1_9BURK</name>
<comment type="caution">
    <text evidence="12">The sequence shown here is derived from an EMBL/GenBank/DDBJ whole genome shotgun (WGS) entry which is preliminary data.</text>
</comment>
<evidence type="ECO:0000256" key="11">
    <source>
        <dbReference type="HAMAP-Rule" id="MF_00276"/>
    </source>
</evidence>
<dbReference type="HAMAP" id="MF_00276">
    <property type="entry name" value="KdpC"/>
    <property type="match status" value="1"/>
</dbReference>
<proteinExistence type="inferred from homology"/>
<reference evidence="12 13" key="1">
    <citation type="submission" date="2020-04" db="EMBL/GenBank/DDBJ databases">
        <title>Ramlibacter sp. G-1-2-2 isolated from soil.</title>
        <authorList>
            <person name="Dahal R.H."/>
        </authorList>
    </citation>
    <scope>NUCLEOTIDE SEQUENCE [LARGE SCALE GENOMIC DNA]</scope>
    <source>
        <strain evidence="12 13">G-1-2-2</strain>
    </source>
</reference>
<comment type="similarity">
    <text evidence="11">Belongs to the KdpC family.</text>
</comment>
<keyword evidence="8 11" id="KW-1133">Transmembrane helix</keyword>
<evidence type="ECO:0000256" key="4">
    <source>
        <dbReference type="ARBA" id="ARBA00022692"/>
    </source>
</evidence>
<dbReference type="PANTHER" id="PTHR30042">
    <property type="entry name" value="POTASSIUM-TRANSPORTING ATPASE C CHAIN"/>
    <property type="match status" value="1"/>
</dbReference>
<dbReference type="RefSeq" id="WP_169418369.1">
    <property type="nucleotide sequence ID" value="NZ_JABBFX010000001.1"/>
</dbReference>
<evidence type="ECO:0000313" key="13">
    <source>
        <dbReference type="Proteomes" id="UP000541185"/>
    </source>
</evidence>
<evidence type="ECO:0000313" key="12">
    <source>
        <dbReference type="EMBL" id="NML44222.1"/>
    </source>
</evidence>
<evidence type="ECO:0000256" key="8">
    <source>
        <dbReference type="ARBA" id="ARBA00022989"/>
    </source>
</evidence>
<sequence length="191" mass="19800">MDKESILRPTLVLFAALTLLVGVAYPVVVTGTAQAAFPRQAAGSLVRVNGQLVGSDLIGQDFHDARHFWGRPSATADQPYNGLASGGSNLGPLNPALVEAVKARVAALRAADPGNTAPVPADPVTASGSGLDPHISPAAARYQVARVARARGLPVDKVAALVEQNIEQPWLGLIGEPVVNVLRLNLALDNL</sequence>
<keyword evidence="6 11" id="KW-0067">ATP-binding</keyword>
<dbReference type="NCBIfam" id="TIGR00681">
    <property type="entry name" value="kdpC"/>
    <property type="match status" value="1"/>
</dbReference>
<keyword evidence="13" id="KW-1185">Reference proteome</keyword>
<evidence type="ECO:0000256" key="1">
    <source>
        <dbReference type="ARBA" id="ARBA00022448"/>
    </source>
</evidence>
<keyword evidence="7 11" id="KW-0630">Potassium</keyword>
<dbReference type="EMBL" id="JABBFX010000001">
    <property type="protein sequence ID" value="NML44222.1"/>
    <property type="molecule type" value="Genomic_DNA"/>
</dbReference>
<comment type="subunit">
    <text evidence="11">The system is composed of three essential subunits: KdpA, KdpB and KdpC.</text>
</comment>
<dbReference type="Pfam" id="PF02669">
    <property type="entry name" value="KdpC"/>
    <property type="match status" value="1"/>
</dbReference>
<gene>
    <name evidence="11 12" type="primary">kdpC</name>
    <name evidence="12" type="ORF">HHL11_10710</name>
</gene>